<accession>A0A8S0T4L0</accession>
<proteinExistence type="predicted"/>
<reference evidence="1 2" key="1">
    <citation type="submission" date="2019-12" db="EMBL/GenBank/DDBJ databases">
        <authorList>
            <person name="Alioto T."/>
            <person name="Alioto T."/>
            <person name="Gomez Garrido J."/>
        </authorList>
    </citation>
    <scope>NUCLEOTIDE SEQUENCE [LARGE SCALE GENOMIC DNA]</scope>
</reference>
<comment type="caution">
    <text evidence="1">The sequence shown here is derived from an EMBL/GenBank/DDBJ whole genome shotgun (WGS) entry which is preliminary data.</text>
</comment>
<evidence type="ECO:0000313" key="2">
    <source>
        <dbReference type="Proteomes" id="UP000594638"/>
    </source>
</evidence>
<dbReference type="AlphaFoldDB" id="A0A8S0T4L0"/>
<dbReference type="EMBL" id="CACTIH010005627">
    <property type="protein sequence ID" value="CAA2999316.1"/>
    <property type="molecule type" value="Genomic_DNA"/>
</dbReference>
<sequence>TIRIDTQHPSCNCTGSHSNNIFWFGHLLINLTKEGAIFIVTVPAVKIRSTCLGLDVSTNP</sequence>
<name>A0A8S0T4L0_OLEEU</name>
<dbReference type="OrthoDB" id="10429520at2759"/>
<dbReference type="Gramene" id="OE9A005713T1">
    <property type="protein sequence ID" value="OE9A005713C1"/>
    <property type="gene ID" value="OE9A005713"/>
</dbReference>
<dbReference type="Proteomes" id="UP000594638">
    <property type="component" value="Unassembled WGS sequence"/>
</dbReference>
<evidence type="ECO:0000313" key="1">
    <source>
        <dbReference type="EMBL" id="CAA2999316.1"/>
    </source>
</evidence>
<organism evidence="1 2">
    <name type="scientific">Olea europaea subsp. europaea</name>
    <dbReference type="NCBI Taxonomy" id="158383"/>
    <lineage>
        <taxon>Eukaryota</taxon>
        <taxon>Viridiplantae</taxon>
        <taxon>Streptophyta</taxon>
        <taxon>Embryophyta</taxon>
        <taxon>Tracheophyta</taxon>
        <taxon>Spermatophyta</taxon>
        <taxon>Magnoliopsida</taxon>
        <taxon>eudicotyledons</taxon>
        <taxon>Gunneridae</taxon>
        <taxon>Pentapetalae</taxon>
        <taxon>asterids</taxon>
        <taxon>lamiids</taxon>
        <taxon>Lamiales</taxon>
        <taxon>Oleaceae</taxon>
        <taxon>Oleeae</taxon>
        <taxon>Olea</taxon>
    </lineage>
</organism>
<keyword evidence="2" id="KW-1185">Reference proteome</keyword>
<gene>
    <name evidence="1" type="ORF">OLEA9_A005713</name>
</gene>
<protein>
    <submittedName>
        <fullName evidence="1">Uncharacterized protein</fullName>
    </submittedName>
</protein>
<feature type="non-terminal residue" evidence="1">
    <location>
        <position position="1"/>
    </location>
</feature>